<proteinExistence type="predicted"/>
<organism evidence="1">
    <name type="scientific">Nicotiana tabacum</name>
    <name type="common">Common tobacco</name>
    <dbReference type="NCBI Taxonomy" id="4097"/>
    <lineage>
        <taxon>Eukaryota</taxon>
        <taxon>Viridiplantae</taxon>
        <taxon>Streptophyta</taxon>
        <taxon>Embryophyta</taxon>
        <taxon>Tracheophyta</taxon>
        <taxon>Spermatophyta</taxon>
        <taxon>Magnoliopsida</taxon>
        <taxon>eudicotyledons</taxon>
        <taxon>Gunneridae</taxon>
        <taxon>Pentapetalae</taxon>
        <taxon>asterids</taxon>
        <taxon>lamiids</taxon>
        <taxon>Solanales</taxon>
        <taxon>Solanaceae</taxon>
        <taxon>Nicotianoideae</taxon>
        <taxon>Nicotianeae</taxon>
        <taxon>Nicotiana</taxon>
    </lineage>
</organism>
<accession>A0A1S3WX88</accession>
<name>A0A1S3WX88_TOBAC</name>
<protein>
    <submittedName>
        <fullName evidence="1">Uncharacterized protein isoform X3</fullName>
    </submittedName>
</protein>
<dbReference type="OrthoDB" id="1607513at2759"/>
<sequence length="120" mass="13795">MKLEMTNGKRKTLCDFFPGSDEPRNGKVHECGPRNANLREAGSSNFWKEHVFKEETAYRAMARFFCQSGYDAYFMDVREPDSHLTSLESDLVNALMSTKSWFDKQRRNAMKAEGSAVQNN</sequence>
<dbReference type="RefSeq" id="XP_016432283.1">
    <property type="nucleotide sequence ID" value="XM_016576797.1"/>
</dbReference>
<gene>
    <name evidence="1" type="primary">LOC107758948</name>
</gene>
<evidence type="ECO:0000313" key="1">
    <source>
        <dbReference type="RefSeq" id="XP_016432283.1"/>
    </source>
</evidence>
<dbReference type="AlphaFoldDB" id="A0A1S3WX88"/>
<reference evidence="1" key="1">
    <citation type="submission" date="2025-08" db="UniProtKB">
        <authorList>
            <consortium name="RefSeq"/>
        </authorList>
    </citation>
    <scope>IDENTIFICATION</scope>
</reference>